<keyword evidence="5" id="KW-1185">Reference proteome</keyword>
<dbReference type="PANTHER" id="PTHR24189:SF50">
    <property type="entry name" value="ANKYRIN REPEAT AND SOCS BOX PROTEIN 2"/>
    <property type="match status" value="1"/>
</dbReference>
<accession>A0A135RWG6</accession>
<dbReference type="PANTHER" id="PTHR24189">
    <property type="entry name" value="MYOTROPHIN"/>
    <property type="match status" value="1"/>
</dbReference>
<evidence type="ECO:0000256" key="3">
    <source>
        <dbReference type="PROSITE-ProRule" id="PRU00023"/>
    </source>
</evidence>
<feature type="repeat" description="ANK" evidence="3">
    <location>
        <begin position="394"/>
        <end position="430"/>
    </location>
</feature>
<dbReference type="InterPro" id="IPR002110">
    <property type="entry name" value="Ankyrin_rpt"/>
</dbReference>
<keyword evidence="2 3" id="KW-0040">ANK repeat</keyword>
<organism evidence="4 5">
    <name type="scientific">Colletotrichum nymphaeae SA-01</name>
    <dbReference type="NCBI Taxonomy" id="1460502"/>
    <lineage>
        <taxon>Eukaryota</taxon>
        <taxon>Fungi</taxon>
        <taxon>Dikarya</taxon>
        <taxon>Ascomycota</taxon>
        <taxon>Pezizomycotina</taxon>
        <taxon>Sordariomycetes</taxon>
        <taxon>Hypocreomycetidae</taxon>
        <taxon>Glomerellales</taxon>
        <taxon>Glomerellaceae</taxon>
        <taxon>Colletotrichum</taxon>
        <taxon>Colletotrichum acutatum species complex</taxon>
    </lineage>
</organism>
<comment type="caution">
    <text evidence="4">The sequence shown here is derived from an EMBL/GenBank/DDBJ whole genome shotgun (WGS) entry which is preliminary data.</text>
</comment>
<dbReference type="Gene3D" id="1.25.40.20">
    <property type="entry name" value="Ankyrin repeat-containing domain"/>
    <property type="match status" value="4"/>
</dbReference>
<dbReference type="InterPro" id="IPR036770">
    <property type="entry name" value="Ankyrin_rpt-contain_sf"/>
</dbReference>
<feature type="repeat" description="ANK" evidence="3">
    <location>
        <begin position="431"/>
        <end position="467"/>
    </location>
</feature>
<dbReference type="Pfam" id="PF00023">
    <property type="entry name" value="Ank"/>
    <property type="match status" value="1"/>
</dbReference>
<gene>
    <name evidence="4" type="ORF">CNYM01_03640</name>
</gene>
<dbReference type="SUPFAM" id="SSF48403">
    <property type="entry name" value="Ankyrin repeat"/>
    <property type="match status" value="2"/>
</dbReference>
<dbReference type="EMBL" id="JEMN01001739">
    <property type="protein sequence ID" value="KXH28040.1"/>
    <property type="molecule type" value="Genomic_DNA"/>
</dbReference>
<protein>
    <recommendedName>
        <fullName evidence="6">Ankyrin repeat protein</fullName>
    </recommendedName>
</protein>
<evidence type="ECO:0000256" key="1">
    <source>
        <dbReference type="ARBA" id="ARBA00022737"/>
    </source>
</evidence>
<dbReference type="SMART" id="SM00248">
    <property type="entry name" value="ANK"/>
    <property type="match status" value="8"/>
</dbReference>
<keyword evidence="1" id="KW-0677">Repeat</keyword>
<feature type="repeat" description="ANK" evidence="3">
    <location>
        <begin position="51"/>
        <end position="89"/>
    </location>
</feature>
<reference evidence="4 5" key="1">
    <citation type="submission" date="2014-02" db="EMBL/GenBank/DDBJ databases">
        <title>The genome sequence of Colletotrichum nymphaeae SA-01.</title>
        <authorList>
            <person name="Baroncelli R."/>
            <person name="Thon M.R."/>
        </authorList>
    </citation>
    <scope>NUCLEOTIDE SEQUENCE [LARGE SCALE GENOMIC DNA]</scope>
    <source>
        <strain evidence="4 5">SA-01</strain>
    </source>
</reference>
<dbReference type="Proteomes" id="UP000070054">
    <property type="component" value="Unassembled WGS sequence"/>
</dbReference>
<evidence type="ECO:0000313" key="4">
    <source>
        <dbReference type="EMBL" id="KXH28040.1"/>
    </source>
</evidence>
<dbReference type="AlphaFoldDB" id="A0A135RWG6"/>
<proteinExistence type="predicted"/>
<sequence length="598" mass="66325">MVRLLVETLGVDINEDGVLHSLAKGYHWWHVAQALPYLLSKGANLETRNSRGQTPLHVALGTEDGVGLFHVDAAHQLILSGADVNAVDKAGRSCLSYAGHDVNLTRCLVTHGAIIHADAIFGAINKMQPGVLDALLSAGGDANIRIEKNDKEPWEPGTRRWDLSKLPDAEWYPLHRVAAKSGNKTYDQKERTKLHSSALSLIEVLLSHGADPLSTFSRCSGKDCYHQKIYSRLRAKGLSYMLDEAPDSYDAVGDPDYSFEPHLHEVCVVLHQLLVDGHIVHPFLKLPAIDANHRDASGRTLLHAACASERGPDVPLDLLPGDPWDPQTSKEVSVFDHLVSLGADVEVRDSHKQNIIHHMLSPPLKHIYETPIIEKSLTYTIEKHPSIIDQRDNEGKTPLYLAIYRALYEKRTTAADALLRAGADPLIPDNEGNTVLHVLSRMLWVSSMRPLFKTLVERGCDVNARNSKGETPLFWYYAGFEEKQYEFYTYNRDPQLYDEEGGIGAFEAAGADFGAVDDDGRSLLHVAAEGHVLRFKTLTARGLDPLLEDKSRKTAVDVAAACGNKGVLKLFRRVDAVDDSEEEDNDESLDLNDVFWPR</sequence>
<dbReference type="PROSITE" id="PS50088">
    <property type="entry name" value="ANK_REPEAT"/>
    <property type="match status" value="3"/>
</dbReference>
<dbReference type="OrthoDB" id="21416at2759"/>
<evidence type="ECO:0000256" key="2">
    <source>
        <dbReference type="ARBA" id="ARBA00023043"/>
    </source>
</evidence>
<evidence type="ECO:0008006" key="6">
    <source>
        <dbReference type="Google" id="ProtNLM"/>
    </source>
</evidence>
<dbReference type="InterPro" id="IPR050745">
    <property type="entry name" value="Multifunctional_regulatory"/>
</dbReference>
<name>A0A135RWG6_9PEZI</name>
<evidence type="ECO:0000313" key="5">
    <source>
        <dbReference type="Proteomes" id="UP000070054"/>
    </source>
</evidence>